<dbReference type="Pfam" id="PF00586">
    <property type="entry name" value="AIRS"/>
    <property type="match status" value="1"/>
</dbReference>
<gene>
    <name evidence="2" type="ORF">S03H2_65111</name>
</gene>
<dbReference type="SUPFAM" id="SSF56042">
    <property type="entry name" value="PurM C-terminal domain-like"/>
    <property type="match status" value="1"/>
</dbReference>
<dbReference type="PANTHER" id="PTHR30270:SF0">
    <property type="entry name" value="THIAMINE-MONOPHOSPHATE KINASE"/>
    <property type="match status" value="1"/>
</dbReference>
<dbReference type="GO" id="GO:0009030">
    <property type="term" value="F:thiamine-phosphate kinase activity"/>
    <property type="evidence" value="ECO:0007669"/>
    <property type="project" value="InterPro"/>
</dbReference>
<dbReference type="EMBL" id="BARU01042364">
    <property type="protein sequence ID" value="GAH84068.1"/>
    <property type="molecule type" value="Genomic_DNA"/>
</dbReference>
<accession>X1KPZ1</accession>
<feature type="non-terminal residue" evidence="2">
    <location>
        <position position="209"/>
    </location>
</feature>
<organism evidence="2">
    <name type="scientific">marine sediment metagenome</name>
    <dbReference type="NCBI Taxonomy" id="412755"/>
    <lineage>
        <taxon>unclassified sequences</taxon>
        <taxon>metagenomes</taxon>
        <taxon>ecological metagenomes</taxon>
    </lineage>
</organism>
<dbReference type="AlphaFoldDB" id="X1KPZ1"/>
<dbReference type="InterPro" id="IPR036921">
    <property type="entry name" value="PurM-like_N_sf"/>
</dbReference>
<dbReference type="InterPro" id="IPR036676">
    <property type="entry name" value="PurM-like_C_sf"/>
</dbReference>
<evidence type="ECO:0000313" key="2">
    <source>
        <dbReference type="EMBL" id="GAH84068.1"/>
    </source>
</evidence>
<evidence type="ECO:0000259" key="1">
    <source>
        <dbReference type="Pfam" id="PF00586"/>
    </source>
</evidence>
<dbReference type="PANTHER" id="PTHR30270">
    <property type="entry name" value="THIAMINE-MONOPHOSPHATE KINASE"/>
    <property type="match status" value="1"/>
</dbReference>
<dbReference type="InterPro" id="IPR006283">
    <property type="entry name" value="ThiL-like"/>
</dbReference>
<reference evidence="2" key="1">
    <citation type="journal article" date="2014" name="Front. Microbiol.">
        <title>High frequency of phylogenetically diverse reductive dehalogenase-homologous genes in deep subseafloor sedimentary metagenomes.</title>
        <authorList>
            <person name="Kawai M."/>
            <person name="Futagami T."/>
            <person name="Toyoda A."/>
            <person name="Takaki Y."/>
            <person name="Nishi S."/>
            <person name="Hori S."/>
            <person name="Arai W."/>
            <person name="Tsubouchi T."/>
            <person name="Morono Y."/>
            <person name="Uchiyama I."/>
            <person name="Ito T."/>
            <person name="Fujiyama A."/>
            <person name="Inagaki F."/>
            <person name="Takami H."/>
        </authorList>
    </citation>
    <scope>NUCLEOTIDE SEQUENCE</scope>
    <source>
        <strain evidence="2">Expedition CK06-06</strain>
    </source>
</reference>
<feature type="domain" description="PurM-like N-terminal" evidence="1">
    <location>
        <begin position="1"/>
        <end position="65"/>
    </location>
</feature>
<proteinExistence type="predicted"/>
<dbReference type="InterPro" id="IPR016188">
    <property type="entry name" value="PurM-like_N"/>
</dbReference>
<comment type="caution">
    <text evidence="2">The sequence shown here is derived from an EMBL/GenBank/DDBJ whole genome shotgun (WGS) entry which is preliminary data.</text>
</comment>
<dbReference type="SUPFAM" id="SSF55326">
    <property type="entry name" value="PurM N-terminal domain-like"/>
    <property type="match status" value="1"/>
</dbReference>
<dbReference type="Gene3D" id="3.90.650.10">
    <property type="entry name" value="PurM-like C-terminal domain"/>
    <property type="match status" value="1"/>
</dbReference>
<dbReference type="Gene3D" id="3.30.1330.10">
    <property type="entry name" value="PurM-like, N-terminal domain"/>
    <property type="match status" value="1"/>
</dbReference>
<feature type="non-terminal residue" evidence="2">
    <location>
        <position position="1"/>
    </location>
</feature>
<dbReference type="GO" id="GO:0009228">
    <property type="term" value="P:thiamine biosynthetic process"/>
    <property type="evidence" value="ECO:0007669"/>
    <property type="project" value="InterPro"/>
</dbReference>
<sequence>ISDILASGGQPTFYGHSIIIDNDKWNDSYLEHFSVGIADVLRKSKAFFIGGDVGSSDRWGYTGIAMGETDNAITRMGTKPGDLILMTGQIGAGNLEAALTIYSDNHFFNRALKHYKTRLALRFDESKLISQYATSCIDSSDGVLNAVNTLSDLNHTGFELAHTPYLRNGVLACKILSKPKELLLMGECGEYELVFTIDKKNLDSFLQKS</sequence>
<protein>
    <recommendedName>
        <fullName evidence="1">PurM-like N-terminal domain-containing protein</fullName>
    </recommendedName>
</protein>
<name>X1KPZ1_9ZZZZ</name>